<protein>
    <submittedName>
        <fullName evidence="1">Uncharacterized protein</fullName>
    </submittedName>
</protein>
<evidence type="ECO:0000313" key="2">
    <source>
        <dbReference type="Proteomes" id="UP000189796"/>
    </source>
</evidence>
<gene>
    <name evidence="1" type="ORF">SAMN05443248_2443</name>
</gene>
<dbReference type="Proteomes" id="UP000189796">
    <property type="component" value="Chromosome I"/>
</dbReference>
<organism evidence="1 2">
    <name type="scientific">Bradyrhizobium erythrophlei</name>
    <dbReference type="NCBI Taxonomy" id="1437360"/>
    <lineage>
        <taxon>Bacteria</taxon>
        <taxon>Pseudomonadati</taxon>
        <taxon>Pseudomonadota</taxon>
        <taxon>Alphaproteobacteria</taxon>
        <taxon>Hyphomicrobiales</taxon>
        <taxon>Nitrobacteraceae</taxon>
        <taxon>Bradyrhizobium</taxon>
    </lineage>
</organism>
<name>A0A1M5M205_9BRAD</name>
<accession>A0A1M5M205</accession>
<proteinExistence type="predicted"/>
<sequence>MVPAHPGSTNSVVIRGLDPRIHLLKRISRSGWIADAVQVTPAVVPANAGTHNPGSLLWQKVSHSSASSMGRGVWVPAFAGTTNECGARRPQKLVVPAKADPVRRGLSIQSLASLEYWVPLSRGRRLVFADTASHSRRMFCARVGLLVPPSPIRGRRECRAPDAPAASCALLVTSMHTSIHSESPESSGIPRAMVYGLYRALPGDRLSCHRRRRSCLYRLDTSVGVSGPHVFAVRVGIARQARRRVHRPPPRVRDVRETPL</sequence>
<dbReference type="AlphaFoldDB" id="A0A1M5M205"/>
<reference evidence="1 2" key="1">
    <citation type="submission" date="2016-11" db="EMBL/GenBank/DDBJ databases">
        <authorList>
            <person name="Jaros S."/>
            <person name="Januszkiewicz K."/>
            <person name="Wedrychowicz H."/>
        </authorList>
    </citation>
    <scope>NUCLEOTIDE SEQUENCE [LARGE SCALE GENOMIC DNA]</scope>
    <source>
        <strain evidence="1 2">GAS138</strain>
    </source>
</reference>
<evidence type="ECO:0000313" key="1">
    <source>
        <dbReference type="EMBL" id="SHG71288.1"/>
    </source>
</evidence>
<dbReference type="EMBL" id="LT670817">
    <property type="protein sequence ID" value="SHG71288.1"/>
    <property type="molecule type" value="Genomic_DNA"/>
</dbReference>